<keyword evidence="2" id="KW-0433">Leucine-rich repeat</keyword>
<comment type="caution">
    <text evidence="12">The sequence shown here is derived from an EMBL/GenBank/DDBJ whole genome shotgun (WGS) entry which is preliminary data.</text>
</comment>
<protein>
    <submittedName>
        <fullName evidence="12">Uncharacterized protein</fullName>
    </submittedName>
</protein>
<gene>
    <name evidence="12" type="ORF">HHK36_023534</name>
</gene>
<evidence type="ECO:0000256" key="4">
    <source>
        <dbReference type="ARBA" id="ARBA00022821"/>
    </source>
</evidence>
<dbReference type="FunFam" id="1.10.10.10:FF:000322">
    <property type="entry name" value="Probable disease resistance protein At1g63360"/>
    <property type="match status" value="1"/>
</dbReference>
<evidence type="ECO:0000256" key="2">
    <source>
        <dbReference type="ARBA" id="ARBA00022614"/>
    </source>
</evidence>
<dbReference type="Proteomes" id="UP000655225">
    <property type="component" value="Unassembled WGS sequence"/>
</dbReference>
<dbReference type="Pfam" id="PF23598">
    <property type="entry name" value="LRR_14"/>
    <property type="match status" value="1"/>
</dbReference>
<dbReference type="InterPro" id="IPR036388">
    <property type="entry name" value="WH-like_DNA-bd_sf"/>
</dbReference>
<dbReference type="OMA" id="ELVEYWM"/>
<reference evidence="12 13" key="1">
    <citation type="submission" date="2020-04" db="EMBL/GenBank/DDBJ databases">
        <title>Plant Genome Project.</title>
        <authorList>
            <person name="Zhang R.-G."/>
        </authorList>
    </citation>
    <scope>NUCLEOTIDE SEQUENCE [LARGE SCALE GENOMIC DNA]</scope>
    <source>
        <strain evidence="12">YNK0</strain>
        <tissue evidence="12">Leaf</tissue>
    </source>
</reference>
<keyword evidence="3" id="KW-0677">Repeat</keyword>
<dbReference type="InterPro" id="IPR001611">
    <property type="entry name" value="Leu-rich_rpt"/>
</dbReference>
<dbReference type="InterPro" id="IPR057135">
    <property type="entry name" value="At4g27190-like_LRR"/>
</dbReference>
<dbReference type="Gene3D" id="3.80.10.10">
    <property type="entry name" value="Ribonuclease Inhibitor"/>
    <property type="match status" value="2"/>
</dbReference>
<evidence type="ECO:0000313" key="13">
    <source>
        <dbReference type="Proteomes" id="UP000655225"/>
    </source>
</evidence>
<dbReference type="InterPro" id="IPR042197">
    <property type="entry name" value="Apaf_helical"/>
</dbReference>
<dbReference type="OrthoDB" id="1926275at2759"/>
<dbReference type="InterPro" id="IPR055414">
    <property type="entry name" value="LRR_R13L4/SHOC2-like"/>
</dbReference>
<organism evidence="12 13">
    <name type="scientific">Tetracentron sinense</name>
    <name type="common">Spur-leaf</name>
    <dbReference type="NCBI Taxonomy" id="13715"/>
    <lineage>
        <taxon>Eukaryota</taxon>
        <taxon>Viridiplantae</taxon>
        <taxon>Streptophyta</taxon>
        <taxon>Embryophyta</taxon>
        <taxon>Tracheophyta</taxon>
        <taxon>Spermatophyta</taxon>
        <taxon>Magnoliopsida</taxon>
        <taxon>Trochodendrales</taxon>
        <taxon>Trochodendraceae</taxon>
        <taxon>Tetracentron</taxon>
    </lineage>
</organism>
<dbReference type="InterPro" id="IPR058922">
    <property type="entry name" value="WHD_DRP"/>
</dbReference>
<dbReference type="GO" id="GO:0006952">
    <property type="term" value="P:defense response"/>
    <property type="evidence" value="ECO:0007669"/>
    <property type="project" value="UniProtKB-KW"/>
</dbReference>
<dbReference type="SUPFAM" id="SSF52058">
    <property type="entry name" value="L domain-like"/>
    <property type="match status" value="1"/>
</dbReference>
<keyword evidence="5" id="KW-0067">ATP-binding</keyword>
<sequence>MEIVGTSIGVGNCLLEPLARQFYYLKNVEQNIETLRGIMEELSGRENDVKMEMNRAMVQWGKKLKSEVQVWLKNVEKITNEVNSIENEIQGKVRCMRGCFPNCHSRLKIGKLVVQKIKEVKELQGKGGFSNSLFADPLPDTGKTIPTTMLMSTTTSGKVLQMTWECLVDVNIKKIGIYGMGGVGKTTIMMHINNRLNEAQIFDSVIWVTVSKALNLEKLQNDIAKAIDLDLTYDEDTTSRATKLFAELQRKKKFVLILDDLWCKFPLEEVGIPKPNRENGCKLVFTTRVMEVCRGMETQREIKVEVLSKEEAWDLFIDKACVDVVLYPEIEKIAKLIPEECGRLPLAIITVGRAMRKINDIRVWRNALEELKSSRAEIEGMEEEVFARLKFSYNRLKNDRVRACLLYCALYPEDCKIDVEELVEYWMAEGLIDEVGDREKEIDKGYAILNELKDSCMLESIGTRWVKMHDLVRDLAIRNTQKNPRFIVKAGMGLKNFPVEEWIDVERISLMENGIKVLWDHPNSPKLSTLLLQRNPLSQSIPNPFFEHMHNLRVLDLSDTDIESLPDSLSSLHNLRALILRFCRLRKLPSVAKFKELRVLDLSYTEIKELPHGIEGLVNLRRLDLSYTEKLKRFPIGILPKLPHLENLSMFKSRWRWSSKSLATGGAAGFEELLSSSQIANLGLSFKDLSSFISYVRSRHWEVLRSYHLGIGLLSSFLPISKGNYSVEIQGCDLIVDESSVELPDNTSQLALQGCHYLTRLSKFSCISNLAGLKECYLSRCDGIESITKADENTLPSLERLVLRKLPNIRALCDGIVASGTLARLKSLHVHSCDILKNLLSLELLQQLQNLEEIEVWNSCLIGEIVQGEEVGVANNNTTATISLPRLRRMYFSSLPELRSISRRLFICSSLNTIDVWDCRKLKKLPLSIDNLPFSLKHISGNRKWWDALEWDDPNAKDVLQPFFKEDKEEGEEEEYDEDGNEEEQEEEEEEEEEEANIEVGT</sequence>
<dbReference type="EMBL" id="JABCRI010000017">
    <property type="protein sequence ID" value="KAF8391232.1"/>
    <property type="molecule type" value="Genomic_DNA"/>
</dbReference>
<evidence type="ECO:0000259" key="10">
    <source>
        <dbReference type="Pfam" id="PF23559"/>
    </source>
</evidence>
<dbReference type="Gene3D" id="1.10.8.430">
    <property type="entry name" value="Helical domain of apoptotic protease-activating factors"/>
    <property type="match status" value="1"/>
</dbReference>
<name>A0A835D801_TETSI</name>
<dbReference type="Pfam" id="PF23559">
    <property type="entry name" value="WHD_DRP"/>
    <property type="match status" value="1"/>
</dbReference>
<evidence type="ECO:0000256" key="5">
    <source>
        <dbReference type="ARBA" id="ARBA00022840"/>
    </source>
</evidence>
<keyword evidence="5" id="KW-0547">Nucleotide-binding</keyword>
<dbReference type="Pfam" id="PF00931">
    <property type="entry name" value="NB-ARC"/>
    <property type="match status" value="1"/>
</dbReference>
<dbReference type="InterPro" id="IPR050905">
    <property type="entry name" value="Plant_NBS-LRR"/>
</dbReference>
<feature type="domain" description="NB-ARC" evidence="8">
    <location>
        <begin position="163"/>
        <end position="320"/>
    </location>
</feature>
<dbReference type="InterPro" id="IPR003591">
    <property type="entry name" value="Leu-rich_rpt_typical-subtyp"/>
</dbReference>
<proteinExistence type="inferred from homology"/>
<evidence type="ECO:0000259" key="9">
    <source>
        <dbReference type="Pfam" id="PF23247"/>
    </source>
</evidence>
<comment type="similarity">
    <text evidence="1">Belongs to the disease resistance NB-LRR family.</text>
</comment>
<dbReference type="PROSITE" id="PS51450">
    <property type="entry name" value="LRR"/>
    <property type="match status" value="1"/>
</dbReference>
<feature type="region of interest" description="Disordered" evidence="7">
    <location>
        <begin position="960"/>
        <end position="1002"/>
    </location>
</feature>
<dbReference type="Pfam" id="PF23247">
    <property type="entry name" value="LRR_RPS2"/>
    <property type="match status" value="1"/>
</dbReference>
<evidence type="ECO:0000256" key="6">
    <source>
        <dbReference type="SAM" id="Coils"/>
    </source>
</evidence>
<dbReference type="PANTHER" id="PTHR33463:SF221">
    <property type="entry name" value="LEUCINE-RICH REPEAT DOMAIN, L DOMAIN-CONTAINING PROTEIN"/>
    <property type="match status" value="1"/>
</dbReference>
<feature type="domain" description="Disease resistance protein winged helix" evidence="10">
    <location>
        <begin position="410"/>
        <end position="476"/>
    </location>
</feature>
<dbReference type="PANTHER" id="PTHR33463">
    <property type="entry name" value="NB-ARC DOMAIN-CONTAINING PROTEIN-RELATED"/>
    <property type="match status" value="1"/>
</dbReference>
<dbReference type="SUPFAM" id="SSF52540">
    <property type="entry name" value="P-loop containing nucleoside triphosphate hydrolases"/>
    <property type="match status" value="1"/>
</dbReference>
<dbReference type="GO" id="GO:0043531">
    <property type="term" value="F:ADP binding"/>
    <property type="evidence" value="ECO:0007669"/>
    <property type="project" value="InterPro"/>
</dbReference>
<keyword evidence="4" id="KW-0611">Plant defense</keyword>
<dbReference type="InterPro" id="IPR002182">
    <property type="entry name" value="NB-ARC"/>
</dbReference>
<accession>A0A835D801</accession>
<evidence type="ECO:0000259" key="11">
    <source>
        <dbReference type="Pfam" id="PF23598"/>
    </source>
</evidence>
<feature type="coiled-coil region" evidence="6">
    <location>
        <begin position="25"/>
        <end position="88"/>
    </location>
</feature>
<dbReference type="GO" id="GO:0005524">
    <property type="term" value="F:ATP binding"/>
    <property type="evidence" value="ECO:0007669"/>
    <property type="project" value="UniProtKB-KW"/>
</dbReference>
<dbReference type="AlphaFoldDB" id="A0A835D801"/>
<keyword evidence="13" id="KW-1185">Reference proteome</keyword>
<dbReference type="InterPro" id="IPR027417">
    <property type="entry name" value="P-loop_NTPase"/>
</dbReference>
<dbReference type="SMART" id="SM00369">
    <property type="entry name" value="LRR_TYP"/>
    <property type="match status" value="2"/>
</dbReference>
<dbReference type="FunFam" id="3.40.50.300:FF:001091">
    <property type="entry name" value="Probable disease resistance protein At1g61300"/>
    <property type="match status" value="1"/>
</dbReference>
<evidence type="ECO:0000256" key="1">
    <source>
        <dbReference type="ARBA" id="ARBA00008894"/>
    </source>
</evidence>
<dbReference type="Gene3D" id="1.10.10.10">
    <property type="entry name" value="Winged helix-like DNA-binding domain superfamily/Winged helix DNA-binding domain"/>
    <property type="match status" value="1"/>
</dbReference>
<dbReference type="PRINTS" id="PR00364">
    <property type="entry name" value="DISEASERSIST"/>
</dbReference>
<dbReference type="Gene3D" id="3.40.50.300">
    <property type="entry name" value="P-loop containing nucleotide triphosphate hydrolases"/>
    <property type="match status" value="1"/>
</dbReference>
<evidence type="ECO:0000259" key="8">
    <source>
        <dbReference type="Pfam" id="PF00931"/>
    </source>
</evidence>
<dbReference type="InterPro" id="IPR032675">
    <property type="entry name" value="LRR_dom_sf"/>
</dbReference>
<feature type="domain" description="Disease resistance R13L4/SHOC-2-like LRR" evidence="11">
    <location>
        <begin position="545"/>
        <end position="656"/>
    </location>
</feature>
<evidence type="ECO:0000256" key="3">
    <source>
        <dbReference type="ARBA" id="ARBA00022737"/>
    </source>
</evidence>
<feature type="compositionally biased region" description="Acidic residues" evidence="7">
    <location>
        <begin position="969"/>
        <end position="1002"/>
    </location>
</feature>
<evidence type="ECO:0000256" key="7">
    <source>
        <dbReference type="SAM" id="MobiDB-lite"/>
    </source>
</evidence>
<feature type="domain" description="Disease resistance protein At4g27190-like leucine-rich repeats" evidence="9">
    <location>
        <begin position="821"/>
        <end position="926"/>
    </location>
</feature>
<evidence type="ECO:0000313" key="12">
    <source>
        <dbReference type="EMBL" id="KAF8391232.1"/>
    </source>
</evidence>
<keyword evidence="6" id="KW-0175">Coiled coil</keyword>